<dbReference type="InterPro" id="IPR001895">
    <property type="entry name" value="RASGEF_cat_dom"/>
</dbReference>
<evidence type="ECO:0000313" key="5">
    <source>
        <dbReference type="RefSeq" id="XP_031421386.1"/>
    </source>
</evidence>
<keyword evidence="4" id="KW-1185">Reference proteome</keyword>
<dbReference type="GO" id="GO:0005886">
    <property type="term" value="C:plasma membrane"/>
    <property type="evidence" value="ECO:0007669"/>
    <property type="project" value="TreeGrafter"/>
</dbReference>
<dbReference type="PROSITE" id="PS00720">
    <property type="entry name" value="RASGEF"/>
    <property type="match status" value="1"/>
</dbReference>
<dbReference type="SMART" id="SM00147">
    <property type="entry name" value="RasGEF"/>
    <property type="match status" value="1"/>
</dbReference>
<dbReference type="SUPFAM" id="SSF54236">
    <property type="entry name" value="Ubiquitin-like"/>
    <property type="match status" value="1"/>
</dbReference>
<reference evidence="5" key="1">
    <citation type="submission" date="2025-08" db="UniProtKB">
        <authorList>
            <consortium name="RefSeq"/>
        </authorList>
    </citation>
    <scope>IDENTIFICATION</scope>
</reference>
<dbReference type="PANTHER" id="PTHR23113:SF24">
    <property type="entry name" value="RAP GUANINE NUCLEOTIDE EXCHANGE FACTOR 3"/>
    <property type="match status" value="1"/>
</dbReference>
<name>A0A6P8FC72_CLUHA</name>
<protein>
    <submittedName>
        <fullName evidence="5">Rap guanine nucleotide exchange factor 3-like</fullName>
    </submittedName>
</protein>
<dbReference type="Gene3D" id="1.10.840.10">
    <property type="entry name" value="Ras guanine-nucleotide exchange factors catalytic domain"/>
    <property type="match status" value="1"/>
</dbReference>
<dbReference type="PANTHER" id="PTHR23113">
    <property type="entry name" value="GUANINE NUCLEOTIDE EXCHANGE FACTOR"/>
    <property type="match status" value="1"/>
</dbReference>
<dbReference type="InterPro" id="IPR023578">
    <property type="entry name" value="Ras_GEF_dom_sf"/>
</dbReference>
<evidence type="ECO:0000313" key="4">
    <source>
        <dbReference type="Proteomes" id="UP000515152"/>
    </source>
</evidence>
<evidence type="ECO:0000256" key="2">
    <source>
        <dbReference type="PROSITE-ProRule" id="PRU00168"/>
    </source>
</evidence>
<dbReference type="GO" id="GO:0005085">
    <property type="term" value="F:guanyl-nucleotide exchange factor activity"/>
    <property type="evidence" value="ECO:0007669"/>
    <property type="project" value="UniProtKB-KW"/>
</dbReference>
<dbReference type="SUPFAM" id="SSF48366">
    <property type="entry name" value="Ras GEF"/>
    <property type="match status" value="1"/>
</dbReference>
<accession>A0A6P8FC72</accession>
<feature type="domain" description="Ras-GEF" evidence="3">
    <location>
        <begin position="166"/>
        <end position="399"/>
    </location>
</feature>
<dbReference type="InterPro" id="IPR008937">
    <property type="entry name" value="Ras-like_GEF"/>
</dbReference>
<dbReference type="Pfam" id="PF00617">
    <property type="entry name" value="RasGEF"/>
    <property type="match status" value="1"/>
</dbReference>
<proteinExistence type="predicted"/>
<dbReference type="InterPro" id="IPR029071">
    <property type="entry name" value="Ubiquitin-like_domsf"/>
</dbReference>
<sequence length="427" mass="49340">MCFGAFLKQKLAKQAKGHAHLSMLRRYIGARRHLLLDNGHQPSIRGCHQLDQSLVRMSQPIRVKDKVLQKVFRHDHSFVSLRMPLNASVEDVMAAMKIPARDHILVKVKSSGVREQLKMDARATSSFLGLNERIFLCTADQADKLTPLQEQLGPDMNTIYALENMSSKIIAAQLTSYDWELFNAMHETELLYYVLGKKKFPNSPTANLERFIQRFNEVAYWVATELCLCADQAKRARLLKKFITIATILYSHHNMNSFTAVMYGLTNSAVSRLHKTWKKVPNKMKKRFRRYEHMLDPFSNHEAMRQVVAKLSPPYIPYLPLILKDLTFIHEGNKSYRNGLVNFEKMSMIAKNLRTVKDCRNQPYLPISPQNNLMDKMFLKSPLKQKLTFSDQSLSVEGAQIICLYIRNLKVIDDQRKLSQLSRNIEP</sequence>
<dbReference type="OrthoDB" id="21144at2759"/>
<dbReference type="InterPro" id="IPR019804">
    <property type="entry name" value="Ras_G-nucl-exch_fac_CS"/>
</dbReference>
<dbReference type="PROSITE" id="PS50009">
    <property type="entry name" value="RASGEF_CAT"/>
    <property type="match status" value="1"/>
</dbReference>
<gene>
    <name evidence="5" type="primary">LOC105906815</name>
</gene>
<keyword evidence="1 2" id="KW-0344">Guanine-nucleotide releasing factor</keyword>
<organism evidence="4 5">
    <name type="scientific">Clupea harengus</name>
    <name type="common">Atlantic herring</name>
    <dbReference type="NCBI Taxonomy" id="7950"/>
    <lineage>
        <taxon>Eukaryota</taxon>
        <taxon>Metazoa</taxon>
        <taxon>Chordata</taxon>
        <taxon>Craniata</taxon>
        <taxon>Vertebrata</taxon>
        <taxon>Euteleostomi</taxon>
        <taxon>Actinopterygii</taxon>
        <taxon>Neopterygii</taxon>
        <taxon>Teleostei</taxon>
        <taxon>Clupei</taxon>
        <taxon>Clupeiformes</taxon>
        <taxon>Clupeoidei</taxon>
        <taxon>Clupeidae</taxon>
        <taxon>Clupea</taxon>
    </lineage>
</organism>
<dbReference type="KEGG" id="char:105906815"/>
<dbReference type="GeneID" id="105906815"/>
<dbReference type="Proteomes" id="UP000515152">
    <property type="component" value="Chromosome 4"/>
</dbReference>
<dbReference type="GO" id="GO:0007265">
    <property type="term" value="P:Ras protein signal transduction"/>
    <property type="evidence" value="ECO:0007669"/>
    <property type="project" value="TreeGrafter"/>
</dbReference>
<evidence type="ECO:0000256" key="1">
    <source>
        <dbReference type="ARBA" id="ARBA00022658"/>
    </source>
</evidence>
<dbReference type="RefSeq" id="XP_031421386.1">
    <property type="nucleotide sequence ID" value="XM_031565526.1"/>
</dbReference>
<evidence type="ECO:0000259" key="3">
    <source>
        <dbReference type="PROSITE" id="PS50009"/>
    </source>
</evidence>
<dbReference type="Gene3D" id="3.10.20.90">
    <property type="entry name" value="Phosphatidylinositol 3-kinase Catalytic Subunit, Chain A, domain 1"/>
    <property type="match status" value="1"/>
</dbReference>
<dbReference type="InterPro" id="IPR036964">
    <property type="entry name" value="RASGEF_cat_dom_sf"/>
</dbReference>
<dbReference type="AlphaFoldDB" id="A0A6P8FC72"/>
<dbReference type="CDD" id="cd00155">
    <property type="entry name" value="RasGEF"/>
    <property type="match status" value="1"/>
</dbReference>